<accession>A0A1F6C561</accession>
<dbReference type="InterPro" id="IPR001478">
    <property type="entry name" value="PDZ"/>
</dbReference>
<keyword evidence="8 11" id="KW-1133">Transmembrane helix</keyword>
<dbReference type="GO" id="GO:0004222">
    <property type="term" value="F:metalloendopeptidase activity"/>
    <property type="evidence" value="ECO:0007669"/>
    <property type="project" value="InterPro"/>
</dbReference>
<evidence type="ECO:0000259" key="12">
    <source>
        <dbReference type="PROSITE" id="PS50106"/>
    </source>
</evidence>
<evidence type="ECO:0000256" key="10">
    <source>
        <dbReference type="ARBA" id="ARBA00023136"/>
    </source>
</evidence>
<evidence type="ECO:0000313" key="13">
    <source>
        <dbReference type="EMBL" id="OGG44314.1"/>
    </source>
</evidence>
<dbReference type="SMART" id="SM00228">
    <property type="entry name" value="PDZ"/>
    <property type="match status" value="1"/>
</dbReference>
<evidence type="ECO:0000256" key="1">
    <source>
        <dbReference type="ARBA" id="ARBA00001947"/>
    </source>
</evidence>
<gene>
    <name evidence="13" type="ORF">A3F84_23270</name>
</gene>
<organism evidence="13 14">
    <name type="scientific">Handelsmanbacteria sp. (strain RIFCSPLOWO2_12_FULL_64_10)</name>
    <dbReference type="NCBI Taxonomy" id="1817868"/>
    <lineage>
        <taxon>Bacteria</taxon>
        <taxon>Candidatus Handelsmaniibacteriota</taxon>
    </lineage>
</organism>
<dbReference type="AlphaFoldDB" id="A0A1F6C561"/>
<dbReference type="InterPro" id="IPR036034">
    <property type="entry name" value="PDZ_sf"/>
</dbReference>
<dbReference type="PROSITE" id="PS50106">
    <property type="entry name" value="PDZ"/>
    <property type="match status" value="1"/>
</dbReference>
<keyword evidence="7" id="KW-0862">Zinc</keyword>
<evidence type="ECO:0000256" key="11">
    <source>
        <dbReference type="SAM" id="Phobius"/>
    </source>
</evidence>
<comment type="similarity">
    <text evidence="3">Belongs to the peptidase M50B family.</text>
</comment>
<evidence type="ECO:0000256" key="4">
    <source>
        <dbReference type="ARBA" id="ARBA00022670"/>
    </source>
</evidence>
<keyword evidence="5 11" id="KW-0812">Transmembrane</keyword>
<comment type="caution">
    <text evidence="13">The sequence shown here is derived from an EMBL/GenBank/DDBJ whole genome shotgun (WGS) entry which is preliminary data.</text>
</comment>
<comment type="cofactor">
    <cofactor evidence="1">
        <name>Zn(2+)</name>
        <dbReference type="ChEBI" id="CHEBI:29105"/>
    </cofactor>
</comment>
<dbReference type="PANTHER" id="PTHR42837:SF2">
    <property type="entry name" value="MEMBRANE METALLOPROTEASE ARASP2, CHLOROPLASTIC-RELATED"/>
    <property type="match status" value="1"/>
</dbReference>
<evidence type="ECO:0000256" key="6">
    <source>
        <dbReference type="ARBA" id="ARBA00022801"/>
    </source>
</evidence>
<dbReference type="EMBL" id="MFKF01000407">
    <property type="protein sequence ID" value="OGG44314.1"/>
    <property type="molecule type" value="Genomic_DNA"/>
</dbReference>
<dbReference type="GO" id="GO:0016020">
    <property type="term" value="C:membrane"/>
    <property type="evidence" value="ECO:0007669"/>
    <property type="project" value="UniProtKB-SubCell"/>
</dbReference>
<keyword evidence="4" id="KW-0645">Protease</keyword>
<feature type="transmembrane region" description="Helical" evidence="11">
    <location>
        <begin position="88"/>
        <end position="109"/>
    </location>
</feature>
<evidence type="ECO:0000256" key="3">
    <source>
        <dbReference type="ARBA" id="ARBA00007931"/>
    </source>
</evidence>
<feature type="domain" description="PDZ" evidence="12">
    <location>
        <begin position="87"/>
        <end position="159"/>
    </location>
</feature>
<proteinExistence type="inferred from homology"/>
<name>A0A1F6C561_HANXR</name>
<feature type="transmembrane region" description="Helical" evidence="11">
    <location>
        <begin position="319"/>
        <end position="339"/>
    </location>
</feature>
<keyword evidence="6" id="KW-0378">Hydrolase</keyword>
<evidence type="ECO:0000256" key="7">
    <source>
        <dbReference type="ARBA" id="ARBA00022833"/>
    </source>
</evidence>
<dbReference type="CDD" id="cd06163">
    <property type="entry name" value="S2P-M50_PDZ_RseP-like"/>
    <property type="match status" value="1"/>
</dbReference>
<reference evidence="13 14" key="1">
    <citation type="journal article" date="2016" name="Nat. Commun.">
        <title>Thousands of microbial genomes shed light on interconnected biogeochemical processes in an aquifer system.</title>
        <authorList>
            <person name="Anantharaman K."/>
            <person name="Brown C.T."/>
            <person name="Hug L.A."/>
            <person name="Sharon I."/>
            <person name="Castelle C.J."/>
            <person name="Probst A.J."/>
            <person name="Thomas B.C."/>
            <person name="Singh A."/>
            <person name="Wilkins M.J."/>
            <person name="Karaoz U."/>
            <person name="Brodie E.L."/>
            <person name="Williams K.H."/>
            <person name="Hubbard S.S."/>
            <person name="Banfield J.F."/>
        </authorList>
    </citation>
    <scope>NUCLEOTIDE SEQUENCE [LARGE SCALE GENOMIC DNA]</scope>
    <source>
        <strain evidence="14">RIFCSPLOWO2_12_FULL_64_10</strain>
    </source>
</reference>
<keyword evidence="9" id="KW-0482">Metalloprotease</keyword>
<dbReference type="InterPro" id="IPR004387">
    <property type="entry name" value="Pept_M50_Zn"/>
</dbReference>
<protein>
    <recommendedName>
        <fullName evidence="12">PDZ domain-containing protein</fullName>
    </recommendedName>
</protein>
<dbReference type="Proteomes" id="UP000178606">
    <property type="component" value="Unassembled WGS sequence"/>
</dbReference>
<evidence type="ECO:0000256" key="2">
    <source>
        <dbReference type="ARBA" id="ARBA00004141"/>
    </source>
</evidence>
<dbReference type="InterPro" id="IPR041489">
    <property type="entry name" value="PDZ_6"/>
</dbReference>
<dbReference type="GO" id="GO:0006508">
    <property type="term" value="P:proteolysis"/>
    <property type="evidence" value="ECO:0007669"/>
    <property type="project" value="UniProtKB-KW"/>
</dbReference>
<comment type="subcellular location">
    <subcellularLocation>
        <location evidence="2">Membrane</location>
        <topology evidence="2">Multi-pass membrane protein</topology>
    </subcellularLocation>
</comment>
<evidence type="ECO:0000256" key="5">
    <source>
        <dbReference type="ARBA" id="ARBA00022692"/>
    </source>
</evidence>
<feature type="transmembrane region" description="Helical" evidence="11">
    <location>
        <begin position="269"/>
        <end position="290"/>
    </location>
</feature>
<dbReference type="SUPFAM" id="SSF50156">
    <property type="entry name" value="PDZ domain-like"/>
    <property type="match status" value="1"/>
</dbReference>
<evidence type="ECO:0000256" key="9">
    <source>
        <dbReference type="ARBA" id="ARBA00023049"/>
    </source>
</evidence>
<keyword evidence="10 11" id="KW-0472">Membrane</keyword>
<sequence>MERLAIIPILGLLIVAHELGHFVVARMLGIVVEEFAIGFPPRLLSTVRGGVRYSLNLIPFGAYVRLLGEEDPSVRGSFAGQPKRARALVLAAGSGVNFLLAIFAFTLAYGTGWPDPSNVEVRVAETLPGSPAATAGLAVGDVIREANGAPVLSALDLRQRTRPGELVEIVVERGGTRLLITMTPRADPPEGQGPLGIRVEAHALPTRHDPLSSVVFGVRQAVEVVGLTLAAPAMAIRGELPPDMLRPIGLPGMSQLAGDAATAVVQTGWLFPVLILAGVFSAGLAVANMLPLPALDGGRLFFVLIEAIRGRRISPEREGLIHAAGLMLLLSLMLVISYYDVVRPLPGIDWGVK</sequence>
<dbReference type="Pfam" id="PF17820">
    <property type="entry name" value="PDZ_6"/>
    <property type="match status" value="1"/>
</dbReference>
<dbReference type="Gene3D" id="2.30.42.10">
    <property type="match status" value="1"/>
</dbReference>
<evidence type="ECO:0000256" key="8">
    <source>
        <dbReference type="ARBA" id="ARBA00022989"/>
    </source>
</evidence>
<evidence type="ECO:0000313" key="14">
    <source>
        <dbReference type="Proteomes" id="UP000178606"/>
    </source>
</evidence>
<dbReference type="InterPro" id="IPR008915">
    <property type="entry name" value="Peptidase_M50"/>
</dbReference>
<dbReference type="PANTHER" id="PTHR42837">
    <property type="entry name" value="REGULATOR OF SIGMA-E PROTEASE RSEP"/>
    <property type="match status" value="1"/>
</dbReference>
<dbReference type="Pfam" id="PF02163">
    <property type="entry name" value="Peptidase_M50"/>
    <property type="match status" value="1"/>
</dbReference>